<evidence type="ECO:0000256" key="5">
    <source>
        <dbReference type="ARBA" id="ARBA00022824"/>
    </source>
</evidence>
<dbReference type="Gene3D" id="1.10.287.660">
    <property type="entry name" value="Helix hairpin bin"/>
    <property type="match status" value="1"/>
</dbReference>
<dbReference type="PANTHER" id="PTHR42650:SF1">
    <property type="entry name" value="GUIDED ENTRY OF TAIL-ANCHORED PROTEINS FACTOR 1"/>
    <property type="match status" value="1"/>
</dbReference>
<dbReference type="GO" id="GO:0005789">
    <property type="term" value="C:endoplasmic reticulum membrane"/>
    <property type="evidence" value="ECO:0007669"/>
    <property type="project" value="UniProtKB-SubCell"/>
</dbReference>
<dbReference type="AlphaFoldDB" id="A0A9W4ULN8"/>
<accession>A0A9W4ULN8</accession>
<keyword evidence="3 9" id="KW-0813">Transport</keyword>
<evidence type="ECO:0000256" key="11">
    <source>
        <dbReference type="SAM" id="SignalP"/>
    </source>
</evidence>
<keyword evidence="7" id="KW-0175">Coiled coil</keyword>
<dbReference type="FunFam" id="1.10.287.660:FF:000006">
    <property type="entry name" value="Protein GET1"/>
    <property type="match status" value="1"/>
</dbReference>
<keyword evidence="8 9" id="KW-0472">Membrane</keyword>
<comment type="caution">
    <text evidence="12">The sequence shown here is derived from an EMBL/GenBank/DDBJ whole genome shotgun (WGS) entry which is preliminary data.</text>
</comment>
<keyword evidence="6 9" id="KW-1133">Transmembrane helix</keyword>
<dbReference type="InterPro" id="IPR029012">
    <property type="entry name" value="Helix_hairpin_bin_sf"/>
</dbReference>
<evidence type="ECO:0000313" key="13">
    <source>
        <dbReference type="Proteomes" id="UP001152607"/>
    </source>
</evidence>
<feature type="topological domain" description="Cytoplasmic" evidence="9">
    <location>
        <begin position="173"/>
        <end position="219"/>
    </location>
</feature>
<feature type="topological domain" description="Lumenal" evidence="9">
    <location>
        <begin position="1"/>
        <end position="4"/>
    </location>
</feature>
<keyword evidence="4 9" id="KW-0812">Transmembrane</keyword>
<dbReference type="InterPro" id="IPR028945">
    <property type="entry name" value="Get1"/>
</dbReference>
<keyword evidence="11" id="KW-0732">Signal</keyword>
<comment type="subcellular location">
    <subcellularLocation>
        <location evidence="1">Endoplasmic reticulum membrane</location>
        <topology evidence="1">Multi-pass membrane protein</topology>
    </subcellularLocation>
</comment>
<dbReference type="HAMAP" id="MF_03113">
    <property type="entry name" value="Get1"/>
    <property type="match status" value="1"/>
</dbReference>
<dbReference type="EMBL" id="CAOQHR010000008">
    <property type="protein sequence ID" value="CAI6337974.1"/>
    <property type="molecule type" value="Genomic_DNA"/>
</dbReference>
<dbReference type="Proteomes" id="UP001152607">
    <property type="component" value="Unassembled WGS sequence"/>
</dbReference>
<evidence type="ECO:0000256" key="9">
    <source>
        <dbReference type="HAMAP-Rule" id="MF_03113"/>
    </source>
</evidence>
<feature type="chain" id="PRO_5040958220" description="Guided entry of tail-anchored proteins 1" evidence="11">
    <location>
        <begin position="24"/>
        <end position="219"/>
    </location>
</feature>
<evidence type="ECO:0000313" key="12">
    <source>
        <dbReference type="EMBL" id="CAI6337974.1"/>
    </source>
</evidence>
<dbReference type="InterPro" id="IPR027538">
    <property type="entry name" value="Get1_fungi"/>
</dbReference>
<evidence type="ECO:0000256" key="10">
    <source>
        <dbReference type="SAM" id="MobiDB-lite"/>
    </source>
</evidence>
<evidence type="ECO:0008006" key="14">
    <source>
        <dbReference type="Google" id="ProtNLM"/>
    </source>
</evidence>
<dbReference type="PANTHER" id="PTHR42650">
    <property type="entry name" value="TAIL-ANCHORED PROTEIN INSERTION RECEPTOR WRB"/>
    <property type="match status" value="1"/>
</dbReference>
<protein>
    <recommendedName>
        <fullName evidence="14">Guided entry of tail-anchored proteins 1</fullName>
    </recommendedName>
</protein>
<organism evidence="12 13">
    <name type="scientific">Periconia digitata</name>
    <dbReference type="NCBI Taxonomy" id="1303443"/>
    <lineage>
        <taxon>Eukaryota</taxon>
        <taxon>Fungi</taxon>
        <taxon>Dikarya</taxon>
        <taxon>Ascomycota</taxon>
        <taxon>Pezizomycotina</taxon>
        <taxon>Dothideomycetes</taxon>
        <taxon>Pleosporomycetidae</taxon>
        <taxon>Pleosporales</taxon>
        <taxon>Massarineae</taxon>
        <taxon>Periconiaceae</taxon>
        <taxon>Periconia</taxon>
    </lineage>
</organism>
<gene>
    <name evidence="9" type="primary">GET1</name>
    <name evidence="12" type="ORF">PDIGIT_LOCUS11094</name>
</gene>
<name>A0A9W4ULN8_9PLEO</name>
<feature type="signal peptide" evidence="11">
    <location>
        <begin position="1"/>
        <end position="23"/>
    </location>
</feature>
<sequence length="219" mass="24497">MPSLLLVVFILQLALHIINTVGANTLNDLLWILYNKLPTPTSSSAQRAQKLKKEVIQLKRELATTSPQQEFSKWAKLDRQHNKAVAEYNKLDASLKTHQSTFTSTVSTLRWLGTQGLRFVLQFWFSKSPMFWMPTGWVPYYVEWILSFPRAPIGSVSINIWGIACASMIALTAEALEAVWVLATKKPVPIPSDKNKENGEPMAFGAGAGARKPGEKKEL</sequence>
<evidence type="ECO:0000256" key="7">
    <source>
        <dbReference type="ARBA" id="ARBA00023054"/>
    </source>
</evidence>
<keyword evidence="13" id="KW-1185">Reference proteome</keyword>
<comment type="caution">
    <text evidence="9">Lacks conserved residue(s) required for the propagation of feature annotation.</text>
</comment>
<comment type="similarity">
    <text evidence="2 9">Belongs to the WRB/GET1 family.</text>
</comment>
<reference evidence="12" key="1">
    <citation type="submission" date="2023-01" db="EMBL/GenBank/DDBJ databases">
        <authorList>
            <person name="Van Ghelder C."/>
            <person name="Rancurel C."/>
        </authorList>
    </citation>
    <scope>NUCLEOTIDE SEQUENCE</scope>
    <source>
        <strain evidence="12">CNCM I-4278</strain>
    </source>
</reference>
<evidence type="ECO:0000256" key="2">
    <source>
        <dbReference type="ARBA" id="ARBA00010799"/>
    </source>
</evidence>
<evidence type="ECO:0000256" key="1">
    <source>
        <dbReference type="ARBA" id="ARBA00004477"/>
    </source>
</evidence>
<dbReference type="GO" id="GO:0043529">
    <property type="term" value="C:GET complex"/>
    <property type="evidence" value="ECO:0007669"/>
    <property type="project" value="InterPro"/>
</dbReference>
<dbReference type="Pfam" id="PF04420">
    <property type="entry name" value="CHD5"/>
    <property type="match status" value="1"/>
</dbReference>
<keyword evidence="5 9" id="KW-0256">Endoplasmic reticulum</keyword>
<evidence type="ECO:0000256" key="6">
    <source>
        <dbReference type="ARBA" id="ARBA00022989"/>
    </source>
</evidence>
<proteinExistence type="inferred from homology"/>
<dbReference type="GO" id="GO:0043495">
    <property type="term" value="F:protein-membrane adaptor activity"/>
    <property type="evidence" value="ECO:0007669"/>
    <property type="project" value="TreeGrafter"/>
</dbReference>
<evidence type="ECO:0000256" key="8">
    <source>
        <dbReference type="ARBA" id="ARBA00023136"/>
    </source>
</evidence>
<evidence type="ECO:0000256" key="3">
    <source>
        <dbReference type="ARBA" id="ARBA00022448"/>
    </source>
</evidence>
<feature type="region of interest" description="Disordered" evidence="10">
    <location>
        <begin position="190"/>
        <end position="219"/>
    </location>
</feature>
<dbReference type="OrthoDB" id="69461at2759"/>
<dbReference type="GO" id="GO:0071816">
    <property type="term" value="P:tail-anchored membrane protein insertion into ER membrane"/>
    <property type="evidence" value="ECO:0007669"/>
    <property type="project" value="InterPro"/>
</dbReference>
<evidence type="ECO:0000256" key="4">
    <source>
        <dbReference type="ARBA" id="ARBA00022692"/>
    </source>
</evidence>